<dbReference type="InterPro" id="IPR050134">
    <property type="entry name" value="NAD-dep_sirtuin_deacylases"/>
</dbReference>
<evidence type="ECO:0000256" key="4">
    <source>
        <dbReference type="PROSITE-ProRule" id="PRU00236"/>
    </source>
</evidence>
<evidence type="ECO:0000313" key="7">
    <source>
        <dbReference type="Proteomes" id="UP001595967"/>
    </source>
</evidence>
<evidence type="ECO:0000256" key="3">
    <source>
        <dbReference type="ARBA" id="ARBA00023027"/>
    </source>
</evidence>
<keyword evidence="4" id="KW-0479">Metal-binding</keyword>
<dbReference type="CDD" id="cd00296">
    <property type="entry name" value="SIR2"/>
    <property type="match status" value="1"/>
</dbReference>
<evidence type="ECO:0000256" key="1">
    <source>
        <dbReference type="ARBA" id="ARBA00012928"/>
    </source>
</evidence>
<dbReference type="Gene3D" id="3.40.50.1220">
    <property type="entry name" value="TPP-binding domain"/>
    <property type="match status" value="1"/>
</dbReference>
<evidence type="ECO:0000256" key="2">
    <source>
        <dbReference type="ARBA" id="ARBA00022679"/>
    </source>
</evidence>
<protein>
    <recommendedName>
        <fullName evidence="1">protein acetyllysine N-acetyltransferase</fullName>
        <ecNumber evidence="1">2.3.1.286</ecNumber>
    </recommendedName>
</protein>
<dbReference type="SUPFAM" id="SSF52467">
    <property type="entry name" value="DHS-like NAD/FAD-binding domain"/>
    <property type="match status" value="1"/>
</dbReference>
<name>A0ABV9GWR8_9BURK</name>
<dbReference type="Pfam" id="PF02146">
    <property type="entry name" value="SIR2"/>
    <property type="match status" value="1"/>
</dbReference>
<feature type="binding site" evidence="4">
    <location>
        <position position="161"/>
    </location>
    <ligand>
        <name>Zn(2+)</name>
        <dbReference type="ChEBI" id="CHEBI:29105"/>
    </ligand>
</feature>
<feature type="binding site" evidence="4">
    <location>
        <position position="196"/>
    </location>
    <ligand>
        <name>Zn(2+)</name>
        <dbReference type="ChEBI" id="CHEBI:29105"/>
    </ligand>
</feature>
<feature type="domain" description="Deacetylase sirtuin-type" evidence="5">
    <location>
        <begin position="18"/>
        <end position="299"/>
    </location>
</feature>
<sequence>MDYHADTDTWHIHPNADRQTDYLLADKLQRAAHLLQGSSALMIATGEGMAADSGLPDLRDAATFSHTWPALARQGLGFEKMTSPQAFDEHPATAWGMYGQRLNLCRATEPHAGYTLLRQWGQRMPHGCFVFTSNADGRFHKAGFPAARIYECLGSIHRLQCTTACGAHPWQTGHLHPQVDSATLEWQGDLPHCPRCGALARPNLLMIDDGQWNPIRSTQQRMLLDMWLDSTPSPLVLEIGASRAVATVRNFTRRMQRRGSPLIRINLHEANIHNPGDIELALEAKEALEAIATHLPQGG</sequence>
<dbReference type="InterPro" id="IPR026590">
    <property type="entry name" value="Ssirtuin_cat_dom"/>
</dbReference>
<evidence type="ECO:0000313" key="6">
    <source>
        <dbReference type="EMBL" id="MFC4621747.1"/>
    </source>
</evidence>
<comment type="caution">
    <text evidence="4">Lacks conserved residue(s) required for the propagation of feature annotation.</text>
</comment>
<dbReference type="PANTHER" id="PTHR11085">
    <property type="entry name" value="NAD-DEPENDENT PROTEIN DEACYLASE SIRTUIN-5, MITOCHONDRIAL-RELATED"/>
    <property type="match status" value="1"/>
</dbReference>
<dbReference type="EMBL" id="JBHSEW010000004">
    <property type="protein sequence ID" value="MFC4621747.1"/>
    <property type="molecule type" value="Genomic_DNA"/>
</dbReference>
<dbReference type="EC" id="2.3.1.286" evidence="1"/>
<keyword evidence="4" id="KW-0862">Zinc</keyword>
<dbReference type="Gene3D" id="3.30.1600.10">
    <property type="entry name" value="SIR2/SIRT2 'Small Domain"/>
    <property type="match status" value="1"/>
</dbReference>
<organism evidence="6 7">
    <name type="scientific">Comamonas nitrativorans</name>
    <dbReference type="NCBI Taxonomy" id="108437"/>
    <lineage>
        <taxon>Bacteria</taxon>
        <taxon>Pseudomonadati</taxon>
        <taxon>Pseudomonadota</taxon>
        <taxon>Betaproteobacteria</taxon>
        <taxon>Burkholderiales</taxon>
        <taxon>Comamonadaceae</taxon>
        <taxon>Comamonas</taxon>
    </lineage>
</organism>
<reference evidence="7" key="1">
    <citation type="journal article" date="2019" name="Int. J. Syst. Evol. Microbiol.">
        <title>The Global Catalogue of Microorganisms (GCM) 10K type strain sequencing project: providing services to taxonomists for standard genome sequencing and annotation.</title>
        <authorList>
            <consortium name="The Broad Institute Genomics Platform"/>
            <consortium name="The Broad Institute Genome Sequencing Center for Infectious Disease"/>
            <person name="Wu L."/>
            <person name="Ma J."/>
        </authorList>
    </citation>
    <scope>NUCLEOTIDE SEQUENCE [LARGE SCALE GENOMIC DNA]</scope>
    <source>
        <strain evidence="7">JCM 11650</strain>
    </source>
</reference>
<comment type="caution">
    <text evidence="6">The sequence shown here is derived from an EMBL/GenBank/DDBJ whole genome shotgun (WGS) entry which is preliminary data.</text>
</comment>
<dbReference type="PANTHER" id="PTHR11085:SF4">
    <property type="entry name" value="NAD-DEPENDENT PROTEIN DEACYLASE"/>
    <property type="match status" value="1"/>
</dbReference>
<dbReference type="InterPro" id="IPR026591">
    <property type="entry name" value="Sirtuin_cat_small_dom_sf"/>
</dbReference>
<gene>
    <name evidence="6" type="ORF">ACFO3A_05905</name>
</gene>
<keyword evidence="2" id="KW-0808">Transferase</keyword>
<keyword evidence="3" id="KW-0520">NAD</keyword>
<feature type="binding site" evidence="4">
    <location>
        <position position="165"/>
    </location>
    <ligand>
        <name>Zn(2+)</name>
        <dbReference type="ChEBI" id="CHEBI:29105"/>
    </ligand>
</feature>
<accession>A0ABV9GWR8</accession>
<feature type="binding site" evidence="4">
    <location>
        <position position="193"/>
    </location>
    <ligand>
        <name>Zn(2+)</name>
        <dbReference type="ChEBI" id="CHEBI:29105"/>
    </ligand>
</feature>
<proteinExistence type="predicted"/>
<dbReference type="RefSeq" id="WP_377724816.1">
    <property type="nucleotide sequence ID" value="NZ_JBHSEW010000004.1"/>
</dbReference>
<dbReference type="InterPro" id="IPR003000">
    <property type="entry name" value="Sirtuin"/>
</dbReference>
<evidence type="ECO:0000259" key="5">
    <source>
        <dbReference type="PROSITE" id="PS50305"/>
    </source>
</evidence>
<dbReference type="Proteomes" id="UP001595967">
    <property type="component" value="Unassembled WGS sequence"/>
</dbReference>
<dbReference type="InterPro" id="IPR029035">
    <property type="entry name" value="DHS-like_NAD/FAD-binding_dom"/>
</dbReference>
<dbReference type="PROSITE" id="PS50305">
    <property type="entry name" value="SIRTUIN"/>
    <property type="match status" value="1"/>
</dbReference>
<keyword evidence="7" id="KW-1185">Reference proteome</keyword>